<evidence type="ECO:0000313" key="2">
    <source>
        <dbReference type="EMBL" id="EEW54155.1"/>
    </source>
</evidence>
<name>C8P5V0_9LACO</name>
<evidence type="ECO:0000256" key="1">
    <source>
        <dbReference type="SAM" id="Phobius"/>
    </source>
</evidence>
<dbReference type="RefSeq" id="WP_007123997.1">
    <property type="nucleotide sequence ID" value="NZ_GG700733.1"/>
</dbReference>
<reference evidence="3 5" key="2">
    <citation type="journal article" date="2015" name="Genome Announc.">
        <title>Expanding the biotechnology potential of lactobacilli through comparative genomics of 213 strains and associated genera.</title>
        <authorList>
            <person name="Sun Z."/>
            <person name="Harris H.M."/>
            <person name="McCann A."/>
            <person name="Guo C."/>
            <person name="Argimon S."/>
            <person name="Zhang W."/>
            <person name="Yang X."/>
            <person name="Jeffery I.B."/>
            <person name="Cooney J.C."/>
            <person name="Kagawa T.F."/>
            <person name="Liu W."/>
            <person name="Song Y."/>
            <person name="Salvetti E."/>
            <person name="Wrobel A."/>
            <person name="Rasinkangas P."/>
            <person name="Parkhill J."/>
            <person name="Rea M.C."/>
            <person name="O'Sullivan O."/>
            <person name="Ritari J."/>
            <person name="Douillard F.P."/>
            <person name="Paul Ross R."/>
            <person name="Yang R."/>
            <person name="Briner A.E."/>
            <person name="Felis G.E."/>
            <person name="de Vos W.M."/>
            <person name="Barrangou R."/>
            <person name="Klaenhammer T.R."/>
            <person name="Caufield P.W."/>
            <person name="Cui Y."/>
            <person name="Zhang H."/>
            <person name="O'Toole P.W."/>
        </authorList>
    </citation>
    <scope>NUCLEOTIDE SEQUENCE [LARGE SCALE GENOMIC DNA]</scope>
    <source>
        <strain evidence="3 5">DSM 16041</strain>
    </source>
</reference>
<reference evidence="2 4" key="1">
    <citation type="submission" date="2009-09" db="EMBL/GenBank/DDBJ databases">
        <authorList>
            <person name="Qin X."/>
            <person name="Bachman B."/>
            <person name="Battles P."/>
            <person name="Bell A."/>
            <person name="Bess C."/>
            <person name="Bickham C."/>
            <person name="Chaboub L."/>
            <person name="Chen D."/>
            <person name="Coyle M."/>
            <person name="Deiros D.R."/>
            <person name="Dinh H."/>
            <person name="Forbes L."/>
            <person name="Fowler G."/>
            <person name="Francisco L."/>
            <person name="Fu Q."/>
            <person name="Gubbala S."/>
            <person name="Hale W."/>
            <person name="Han Y."/>
            <person name="Hemphill L."/>
            <person name="Highlander S.K."/>
            <person name="Hirani K."/>
            <person name="Hogues M."/>
            <person name="Jackson L."/>
            <person name="Jakkamsetti A."/>
            <person name="Javaid M."/>
            <person name="Jiang H."/>
            <person name="Korchina V."/>
            <person name="Kovar C."/>
            <person name="Lara F."/>
            <person name="Lee S."/>
            <person name="Mata R."/>
            <person name="Mathew T."/>
            <person name="Moen C."/>
            <person name="Morales K."/>
            <person name="Munidasa M."/>
            <person name="Nazareth L."/>
            <person name="Ngo R."/>
            <person name="Nguyen L."/>
            <person name="Okwuonu G."/>
            <person name="Ongeri F."/>
            <person name="Patil S."/>
            <person name="Petrosino J."/>
            <person name="Pham C."/>
            <person name="Pham P."/>
            <person name="Pu L.-L."/>
            <person name="Puazo M."/>
            <person name="Raj R."/>
            <person name="Reid J."/>
            <person name="Rouhana J."/>
            <person name="Saada N."/>
            <person name="Shang Y."/>
            <person name="Simmons D."/>
            <person name="Thornton R."/>
            <person name="Warren J."/>
            <person name="Weissenberger G."/>
            <person name="Zhang J."/>
            <person name="Zhang L."/>
            <person name="Zhou C."/>
            <person name="Zhu D."/>
            <person name="Muzny D."/>
            <person name="Worley K."/>
            <person name="Gibbs R."/>
        </authorList>
    </citation>
    <scope>NUCLEOTIDE SEQUENCE [LARGE SCALE GENOMIC DNA]</scope>
    <source>
        <strain evidence="2 4">DSM 16041</strain>
    </source>
</reference>
<evidence type="ECO:0000313" key="5">
    <source>
        <dbReference type="Proteomes" id="UP000051883"/>
    </source>
</evidence>
<gene>
    <name evidence="3" type="ORF">FC31_GL000407</name>
    <name evidence="2" type="ORF">HMPREF0494_0694</name>
</gene>
<dbReference type="EMBL" id="ACLL01000017">
    <property type="protein sequence ID" value="EEW54155.1"/>
    <property type="molecule type" value="Genomic_DNA"/>
</dbReference>
<keyword evidence="1" id="KW-0812">Transmembrane</keyword>
<dbReference type="STRING" id="525309.HMPREF0494_0694"/>
<feature type="transmembrane region" description="Helical" evidence="1">
    <location>
        <begin position="6"/>
        <end position="30"/>
    </location>
</feature>
<dbReference type="Proteomes" id="UP000051883">
    <property type="component" value="Unassembled WGS sequence"/>
</dbReference>
<dbReference type="AlphaFoldDB" id="C8P5V0"/>
<dbReference type="OrthoDB" id="9992197at2"/>
<proteinExistence type="predicted"/>
<feature type="transmembrane region" description="Helical" evidence="1">
    <location>
        <begin position="42"/>
        <end position="63"/>
    </location>
</feature>
<evidence type="ECO:0000313" key="3">
    <source>
        <dbReference type="EMBL" id="KRK59718.1"/>
    </source>
</evidence>
<keyword evidence="1" id="KW-1133">Transmembrane helix</keyword>
<dbReference type="HOGENOM" id="CLU_1336067_0_0_9"/>
<organism evidence="2 4">
    <name type="scientific">Limosilactobacillus antri DSM 16041</name>
    <dbReference type="NCBI Taxonomy" id="525309"/>
    <lineage>
        <taxon>Bacteria</taxon>
        <taxon>Bacillati</taxon>
        <taxon>Bacillota</taxon>
        <taxon>Bacilli</taxon>
        <taxon>Lactobacillales</taxon>
        <taxon>Lactobacillaceae</taxon>
        <taxon>Limosilactobacillus</taxon>
    </lineage>
</organism>
<comment type="caution">
    <text evidence="2">The sequence shown here is derived from an EMBL/GenBank/DDBJ whole genome shotgun (WGS) entry which is preliminary data.</text>
</comment>
<dbReference type="Proteomes" id="UP000003675">
    <property type="component" value="Unassembled WGS sequence"/>
</dbReference>
<keyword evidence="5" id="KW-1185">Reference proteome</keyword>
<protein>
    <submittedName>
        <fullName evidence="2">Uncharacterized protein</fullName>
    </submittedName>
</protein>
<accession>C8P5V0</accession>
<dbReference type="PATRIC" id="fig|525309.8.peg.417"/>
<keyword evidence="1" id="KW-0472">Membrane</keyword>
<evidence type="ECO:0000313" key="4">
    <source>
        <dbReference type="Proteomes" id="UP000003675"/>
    </source>
</evidence>
<sequence length="205" mass="23730">MRRGSIIGALTTILFFYSLLAVIICTILYYRAPKKRARRKRWLVASALLMAACVTAGIVEMTARDNQQDQTFRRAAARFNQDSTMVGPTAIQIAERENQVWQTALGQHGGRLTKDEQAVVAKQAVDQNWTEIQKINAAINRMSNEMMTLYDNNTGKYDYQQYQRLYRASRQLVLLVTMPDTDARTLNPQFHHYQNQYRTAVRHFY</sequence>
<dbReference type="EMBL" id="AZDK01000014">
    <property type="protein sequence ID" value="KRK59718.1"/>
    <property type="molecule type" value="Genomic_DNA"/>
</dbReference>